<gene>
    <name evidence="2" type="ORF">PIB30_040547</name>
</gene>
<organism evidence="2 3">
    <name type="scientific">Stylosanthes scabra</name>
    <dbReference type="NCBI Taxonomy" id="79078"/>
    <lineage>
        <taxon>Eukaryota</taxon>
        <taxon>Viridiplantae</taxon>
        <taxon>Streptophyta</taxon>
        <taxon>Embryophyta</taxon>
        <taxon>Tracheophyta</taxon>
        <taxon>Spermatophyta</taxon>
        <taxon>Magnoliopsida</taxon>
        <taxon>eudicotyledons</taxon>
        <taxon>Gunneridae</taxon>
        <taxon>Pentapetalae</taxon>
        <taxon>rosids</taxon>
        <taxon>fabids</taxon>
        <taxon>Fabales</taxon>
        <taxon>Fabaceae</taxon>
        <taxon>Papilionoideae</taxon>
        <taxon>50 kb inversion clade</taxon>
        <taxon>dalbergioids sensu lato</taxon>
        <taxon>Dalbergieae</taxon>
        <taxon>Pterocarpus clade</taxon>
        <taxon>Stylosanthes</taxon>
    </lineage>
</organism>
<accession>A0ABU6UDA1</accession>
<reference evidence="2 3" key="1">
    <citation type="journal article" date="2023" name="Plants (Basel)">
        <title>Bridging the Gap: Combining Genomics and Transcriptomics Approaches to Understand Stylosanthes scabra, an Orphan Legume from the Brazilian Caatinga.</title>
        <authorList>
            <person name="Ferreira-Neto J.R.C."/>
            <person name="da Silva M.D."/>
            <person name="Binneck E."/>
            <person name="de Melo N.F."/>
            <person name="da Silva R.H."/>
            <person name="de Melo A.L.T.M."/>
            <person name="Pandolfi V."/>
            <person name="Bustamante F.O."/>
            <person name="Brasileiro-Vidal A.C."/>
            <person name="Benko-Iseppon A.M."/>
        </authorList>
    </citation>
    <scope>NUCLEOTIDE SEQUENCE [LARGE SCALE GENOMIC DNA]</scope>
    <source>
        <tissue evidence="2">Leaves</tissue>
    </source>
</reference>
<name>A0ABU6UDA1_9FABA</name>
<dbReference type="Proteomes" id="UP001341840">
    <property type="component" value="Unassembled WGS sequence"/>
</dbReference>
<feature type="compositionally biased region" description="Basic and acidic residues" evidence="1">
    <location>
        <begin position="68"/>
        <end position="86"/>
    </location>
</feature>
<evidence type="ECO:0000256" key="1">
    <source>
        <dbReference type="SAM" id="MobiDB-lite"/>
    </source>
</evidence>
<sequence>MALLSSSHLSNKNGLVPLADKLDENNHSTWKKSILLTVRTVKMQDHFSHDEAPPQFEAIPSSEADAESTTKKNVDGIESVVNKKDPSSSPTILQESEKFLE</sequence>
<evidence type="ECO:0000313" key="3">
    <source>
        <dbReference type="Proteomes" id="UP001341840"/>
    </source>
</evidence>
<keyword evidence="3" id="KW-1185">Reference proteome</keyword>
<feature type="region of interest" description="Disordered" evidence="1">
    <location>
        <begin position="1"/>
        <end position="21"/>
    </location>
</feature>
<comment type="caution">
    <text evidence="2">The sequence shown here is derived from an EMBL/GenBank/DDBJ whole genome shotgun (WGS) entry which is preliminary data.</text>
</comment>
<proteinExistence type="predicted"/>
<protein>
    <submittedName>
        <fullName evidence="2">Uncharacterized protein</fullName>
    </submittedName>
</protein>
<dbReference type="EMBL" id="JASCZI010121048">
    <property type="protein sequence ID" value="MED6159247.1"/>
    <property type="molecule type" value="Genomic_DNA"/>
</dbReference>
<feature type="compositionally biased region" description="Polar residues" evidence="1">
    <location>
        <begin position="1"/>
        <end position="13"/>
    </location>
</feature>
<evidence type="ECO:0000313" key="2">
    <source>
        <dbReference type="EMBL" id="MED6159247.1"/>
    </source>
</evidence>
<feature type="region of interest" description="Disordered" evidence="1">
    <location>
        <begin position="46"/>
        <end position="101"/>
    </location>
</feature>